<dbReference type="EMBL" id="JBHMCG010000094">
    <property type="protein sequence ID" value="MFB9574369.1"/>
    <property type="molecule type" value="Genomic_DNA"/>
</dbReference>
<proteinExistence type="predicted"/>
<accession>A0ABV5R958</accession>
<gene>
    <name evidence="2" type="ORF">ACFFTL_19265</name>
</gene>
<reference evidence="2 3" key="1">
    <citation type="submission" date="2024-09" db="EMBL/GenBank/DDBJ databases">
        <authorList>
            <person name="Sun Q."/>
            <person name="Mori K."/>
        </authorList>
    </citation>
    <scope>NUCLEOTIDE SEQUENCE [LARGE SCALE GENOMIC DNA]</scope>
    <source>
        <strain evidence="2 3">JCM 3331</strain>
    </source>
</reference>
<evidence type="ECO:0000313" key="3">
    <source>
        <dbReference type="Proteomes" id="UP001589710"/>
    </source>
</evidence>
<keyword evidence="3" id="KW-1185">Reference proteome</keyword>
<sequence>MPGLRSVTGRAPLASGGPSTGYAVRRRRTACRITVGTNPSDKPVKVSLLAARQNAERDRLVVRLAD</sequence>
<comment type="caution">
    <text evidence="2">The sequence shown here is derived from an EMBL/GenBank/DDBJ whole genome shotgun (WGS) entry which is preliminary data.</text>
</comment>
<name>A0ABV5R958_9ACTN</name>
<evidence type="ECO:0000313" key="2">
    <source>
        <dbReference type="EMBL" id="MFB9574369.1"/>
    </source>
</evidence>
<dbReference type="Proteomes" id="UP001589710">
    <property type="component" value="Unassembled WGS sequence"/>
</dbReference>
<organism evidence="2 3">
    <name type="scientific">Streptomyces yanii</name>
    <dbReference type="NCBI Taxonomy" id="78510"/>
    <lineage>
        <taxon>Bacteria</taxon>
        <taxon>Bacillati</taxon>
        <taxon>Actinomycetota</taxon>
        <taxon>Actinomycetes</taxon>
        <taxon>Kitasatosporales</taxon>
        <taxon>Streptomycetaceae</taxon>
        <taxon>Streptomyces</taxon>
    </lineage>
</organism>
<evidence type="ECO:0000256" key="1">
    <source>
        <dbReference type="SAM" id="MobiDB-lite"/>
    </source>
</evidence>
<protein>
    <submittedName>
        <fullName evidence="2">Uncharacterized protein</fullName>
    </submittedName>
</protein>
<feature type="region of interest" description="Disordered" evidence="1">
    <location>
        <begin position="1"/>
        <end position="25"/>
    </location>
</feature>
<dbReference type="RefSeq" id="WP_345510028.1">
    <property type="nucleotide sequence ID" value="NZ_BAAAXD010000005.1"/>
</dbReference>